<protein>
    <recommendedName>
        <fullName evidence="2">Oxidoreductase N-terminal domain-containing protein</fullName>
    </recommendedName>
</protein>
<keyword evidence="1" id="KW-0560">Oxidoreductase</keyword>
<dbReference type="SUPFAM" id="SSF50129">
    <property type="entry name" value="GroES-like"/>
    <property type="match status" value="1"/>
</dbReference>
<dbReference type="GO" id="GO:0016628">
    <property type="term" value="F:oxidoreductase activity, acting on the CH-CH group of donors, NAD or NADP as acceptor"/>
    <property type="evidence" value="ECO:0007669"/>
    <property type="project" value="InterPro"/>
</dbReference>
<reference evidence="3 4" key="1">
    <citation type="submission" date="2019-05" db="EMBL/GenBank/DDBJ databases">
        <title>Mikania micrantha, genome provides insights into the molecular mechanism of rapid growth.</title>
        <authorList>
            <person name="Liu B."/>
        </authorList>
    </citation>
    <scope>NUCLEOTIDE SEQUENCE [LARGE SCALE GENOMIC DNA]</scope>
    <source>
        <strain evidence="3">NLD-2019</strain>
        <tissue evidence="3">Leaf</tissue>
    </source>
</reference>
<dbReference type="Gene3D" id="3.90.180.10">
    <property type="entry name" value="Medium-chain alcohol dehydrogenases, catalytic domain"/>
    <property type="match status" value="1"/>
</dbReference>
<proteinExistence type="predicted"/>
<evidence type="ECO:0000313" key="3">
    <source>
        <dbReference type="EMBL" id="KAD5803568.1"/>
    </source>
</evidence>
<sequence>MAEVKNKQIILKHYINGSPKESDMLLVTSTSINLNLPEASNAVLLKNLYLSCDPYMRSRMTELVGSYIDSFTPGSVGLIS</sequence>
<organism evidence="3 4">
    <name type="scientific">Mikania micrantha</name>
    <name type="common">bitter vine</name>
    <dbReference type="NCBI Taxonomy" id="192012"/>
    <lineage>
        <taxon>Eukaryota</taxon>
        <taxon>Viridiplantae</taxon>
        <taxon>Streptophyta</taxon>
        <taxon>Embryophyta</taxon>
        <taxon>Tracheophyta</taxon>
        <taxon>Spermatophyta</taxon>
        <taxon>Magnoliopsida</taxon>
        <taxon>eudicotyledons</taxon>
        <taxon>Gunneridae</taxon>
        <taxon>Pentapetalae</taxon>
        <taxon>asterids</taxon>
        <taxon>campanulids</taxon>
        <taxon>Asterales</taxon>
        <taxon>Asteraceae</taxon>
        <taxon>Asteroideae</taxon>
        <taxon>Heliantheae alliance</taxon>
        <taxon>Eupatorieae</taxon>
        <taxon>Mikania</taxon>
    </lineage>
</organism>
<dbReference type="InterPro" id="IPR041694">
    <property type="entry name" value="ADH_N_2"/>
</dbReference>
<evidence type="ECO:0000259" key="2">
    <source>
        <dbReference type="Pfam" id="PF16884"/>
    </source>
</evidence>
<dbReference type="OrthoDB" id="809632at2759"/>
<feature type="domain" description="Oxidoreductase N-terminal" evidence="2">
    <location>
        <begin position="7"/>
        <end position="76"/>
    </location>
</feature>
<gene>
    <name evidence="3" type="ORF">E3N88_14928</name>
</gene>
<dbReference type="InterPro" id="IPR045010">
    <property type="entry name" value="MDR_fam"/>
</dbReference>
<dbReference type="PANTHER" id="PTHR43205">
    <property type="entry name" value="PROSTAGLANDIN REDUCTASE"/>
    <property type="match status" value="1"/>
</dbReference>
<dbReference type="PANTHER" id="PTHR43205:SF7">
    <property type="entry name" value="PROSTAGLANDIN REDUCTASE 1"/>
    <property type="match status" value="1"/>
</dbReference>
<evidence type="ECO:0000313" key="4">
    <source>
        <dbReference type="Proteomes" id="UP000326396"/>
    </source>
</evidence>
<dbReference type="EMBL" id="SZYD01000007">
    <property type="protein sequence ID" value="KAD5803568.1"/>
    <property type="molecule type" value="Genomic_DNA"/>
</dbReference>
<keyword evidence="4" id="KW-1185">Reference proteome</keyword>
<dbReference type="InterPro" id="IPR011032">
    <property type="entry name" value="GroES-like_sf"/>
</dbReference>
<name>A0A5N6P487_9ASTR</name>
<accession>A0A5N6P487</accession>
<evidence type="ECO:0000256" key="1">
    <source>
        <dbReference type="ARBA" id="ARBA00023002"/>
    </source>
</evidence>
<dbReference type="Proteomes" id="UP000326396">
    <property type="component" value="Linkage Group LG15"/>
</dbReference>
<comment type="caution">
    <text evidence="3">The sequence shown here is derived from an EMBL/GenBank/DDBJ whole genome shotgun (WGS) entry which is preliminary data.</text>
</comment>
<dbReference type="AlphaFoldDB" id="A0A5N6P487"/>
<dbReference type="Pfam" id="PF16884">
    <property type="entry name" value="ADH_N_2"/>
    <property type="match status" value="1"/>
</dbReference>